<dbReference type="AlphaFoldDB" id="A0A0C3FI38"/>
<proteinExistence type="predicted"/>
<evidence type="ECO:0000313" key="2">
    <source>
        <dbReference type="Proteomes" id="UP000054166"/>
    </source>
</evidence>
<organism evidence="1 2">
    <name type="scientific">Piloderma croceum (strain F 1598)</name>
    <dbReference type="NCBI Taxonomy" id="765440"/>
    <lineage>
        <taxon>Eukaryota</taxon>
        <taxon>Fungi</taxon>
        <taxon>Dikarya</taxon>
        <taxon>Basidiomycota</taxon>
        <taxon>Agaricomycotina</taxon>
        <taxon>Agaricomycetes</taxon>
        <taxon>Agaricomycetidae</taxon>
        <taxon>Atheliales</taxon>
        <taxon>Atheliaceae</taxon>
        <taxon>Piloderma</taxon>
    </lineage>
</organism>
<accession>A0A0C3FI38</accession>
<dbReference type="Proteomes" id="UP000054166">
    <property type="component" value="Unassembled WGS sequence"/>
</dbReference>
<name>A0A0C3FI38_PILCF</name>
<keyword evidence="2" id="KW-1185">Reference proteome</keyword>
<gene>
    <name evidence="1" type="ORF">PILCRDRAFT_791477</name>
</gene>
<feature type="non-terminal residue" evidence="1">
    <location>
        <position position="1"/>
    </location>
</feature>
<dbReference type="InParanoid" id="A0A0C3FI38"/>
<evidence type="ECO:0000313" key="1">
    <source>
        <dbReference type="EMBL" id="KIM79436.1"/>
    </source>
</evidence>
<protein>
    <submittedName>
        <fullName evidence="1">Uncharacterized protein</fullName>
    </submittedName>
</protein>
<dbReference type="STRING" id="765440.A0A0C3FI38"/>
<dbReference type="EMBL" id="KN833009">
    <property type="protein sequence ID" value="KIM79436.1"/>
    <property type="molecule type" value="Genomic_DNA"/>
</dbReference>
<reference evidence="2" key="2">
    <citation type="submission" date="2015-01" db="EMBL/GenBank/DDBJ databases">
        <title>Evolutionary Origins and Diversification of the Mycorrhizal Mutualists.</title>
        <authorList>
            <consortium name="DOE Joint Genome Institute"/>
            <consortium name="Mycorrhizal Genomics Consortium"/>
            <person name="Kohler A."/>
            <person name="Kuo A."/>
            <person name="Nagy L.G."/>
            <person name="Floudas D."/>
            <person name="Copeland A."/>
            <person name="Barry K.W."/>
            <person name="Cichocki N."/>
            <person name="Veneault-Fourrey C."/>
            <person name="LaButti K."/>
            <person name="Lindquist E.A."/>
            <person name="Lipzen A."/>
            <person name="Lundell T."/>
            <person name="Morin E."/>
            <person name="Murat C."/>
            <person name="Riley R."/>
            <person name="Ohm R."/>
            <person name="Sun H."/>
            <person name="Tunlid A."/>
            <person name="Henrissat B."/>
            <person name="Grigoriev I.V."/>
            <person name="Hibbett D.S."/>
            <person name="Martin F."/>
        </authorList>
    </citation>
    <scope>NUCLEOTIDE SEQUENCE [LARGE SCALE GENOMIC DNA]</scope>
    <source>
        <strain evidence="2">F 1598</strain>
    </source>
</reference>
<dbReference type="OrthoDB" id="4062651at2759"/>
<sequence length="232" mass="25839">PISTTAPPIQLFHPVFGHFLDDIADKNLNVPQETLWATARFMASASGLYEREEHQKPAIFPHLAAALSAGMTKIVNLDLTSPDGAVSLPLMGDIHETVALLLAEDKREIGEGGSDPSIQAGLSMIRFWVQKNHRVVRDNTCCPTFLLASRSPWLTVLGAIFTDKVVVQRLTDFVWVGTDTTLNEKNCYRVSHILHSLGRSLRSLSNYYLSLTLDHIETPELHPRYLPSIHAY</sequence>
<dbReference type="HOGENOM" id="CLU_076803_0_0_1"/>
<reference evidence="1 2" key="1">
    <citation type="submission" date="2014-04" db="EMBL/GenBank/DDBJ databases">
        <authorList>
            <consortium name="DOE Joint Genome Institute"/>
            <person name="Kuo A."/>
            <person name="Tarkka M."/>
            <person name="Buscot F."/>
            <person name="Kohler A."/>
            <person name="Nagy L.G."/>
            <person name="Floudas D."/>
            <person name="Copeland A."/>
            <person name="Barry K.W."/>
            <person name="Cichocki N."/>
            <person name="Veneault-Fourrey C."/>
            <person name="LaButti K."/>
            <person name="Lindquist E.A."/>
            <person name="Lipzen A."/>
            <person name="Lundell T."/>
            <person name="Morin E."/>
            <person name="Murat C."/>
            <person name="Sun H."/>
            <person name="Tunlid A."/>
            <person name="Henrissat B."/>
            <person name="Grigoriev I.V."/>
            <person name="Hibbett D.S."/>
            <person name="Martin F."/>
            <person name="Nordberg H.P."/>
            <person name="Cantor M.N."/>
            <person name="Hua S.X."/>
        </authorList>
    </citation>
    <scope>NUCLEOTIDE SEQUENCE [LARGE SCALE GENOMIC DNA]</scope>
    <source>
        <strain evidence="1 2">F 1598</strain>
    </source>
</reference>